<dbReference type="Proteomes" id="UP000092444">
    <property type="component" value="Unassembled WGS sequence"/>
</dbReference>
<protein>
    <submittedName>
        <fullName evidence="2">Uncharacterized protein</fullName>
    </submittedName>
</protein>
<dbReference type="EMBL" id="CCAG010022296">
    <property type="status" value="NOT_ANNOTATED_CDS"/>
    <property type="molecule type" value="Genomic_DNA"/>
</dbReference>
<feature type="compositionally biased region" description="Acidic residues" evidence="1">
    <location>
        <begin position="18"/>
        <end position="45"/>
    </location>
</feature>
<sequence length="67" mass="7688">MQGKNPSNGYNKNVLEIHDDDDDDNNDDDYDDDDDDDDYDDDKEDGYVDIDSFVFINLHCLYTGGTV</sequence>
<feature type="compositionally biased region" description="Polar residues" evidence="1">
    <location>
        <begin position="1"/>
        <end position="11"/>
    </location>
</feature>
<keyword evidence="3" id="KW-1185">Reference proteome</keyword>
<accession>A0A1B0G794</accession>
<reference evidence="2" key="1">
    <citation type="submission" date="2020-05" db="UniProtKB">
        <authorList>
            <consortium name="EnsemblMetazoa"/>
        </authorList>
    </citation>
    <scope>IDENTIFICATION</scope>
    <source>
        <strain evidence="2">Yale</strain>
    </source>
</reference>
<name>A0A1B0G794_GLOMM</name>
<evidence type="ECO:0000313" key="3">
    <source>
        <dbReference type="Proteomes" id="UP000092444"/>
    </source>
</evidence>
<organism evidence="2 3">
    <name type="scientific">Glossina morsitans morsitans</name>
    <name type="common">Savannah tsetse fly</name>
    <dbReference type="NCBI Taxonomy" id="37546"/>
    <lineage>
        <taxon>Eukaryota</taxon>
        <taxon>Metazoa</taxon>
        <taxon>Ecdysozoa</taxon>
        <taxon>Arthropoda</taxon>
        <taxon>Hexapoda</taxon>
        <taxon>Insecta</taxon>
        <taxon>Pterygota</taxon>
        <taxon>Neoptera</taxon>
        <taxon>Endopterygota</taxon>
        <taxon>Diptera</taxon>
        <taxon>Brachycera</taxon>
        <taxon>Muscomorpha</taxon>
        <taxon>Hippoboscoidea</taxon>
        <taxon>Glossinidae</taxon>
        <taxon>Glossina</taxon>
    </lineage>
</organism>
<feature type="region of interest" description="Disordered" evidence="1">
    <location>
        <begin position="1"/>
        <end position="45"/>
    </location>
</feature>
<proteinExistence type="predicted"/>
<dbReference type="AlphaFoldDB" id="A0A1B0G794"/>
<evidence type="ECO:0000256" key="1">
    <source>
        <dbReference type="SAM" id="MobiDB-lite"/>
    </source>
</evidence>
<evidence type="ECO:0000313" key="2">
    <source>
        <dbReference type="EnsemblMetazoa" id="GMOY009187-PA"/>
    </source>
</evidence>
<dbReference type="VEuPathDB" id="VectorBase:GMOY009187"/>
<dbReference type="EnsemblMetazoa" id="GMOY009187-RA">
    <property type="protein sequence ID" value="GMOY009187-PA"/>
    <property type="gene ID" value="GMOY009187"/>
</dbReference>